<reference evidence="1 2" key="1">
    <citation type="submission" date="2016-10" db="EMBL/GenBank/DDBJ databases">
        <authorList>
            <person name="de Groot N.N."/>
        </authorList>
    </citation>
    <scope>NUCLEOTIDE SEQUENCE [LARGE SCALE GENOMIC DNA]</scope>
    <source>
        <strain evidence="1 2">CGMCC 1.7031</strain>
    </source>
</reference>
<organism evidence="1 2">
    <name type="scientific">Flavobacterium caeni</name>
    <dbReference type="NCBI Taxonomy" id="490189"/>
    <lineage>
        <taxon>Bacteria</taxon>
        <taxon>Pseudomonadati</taxon>
        <taxon>Bacteroidota</taxon>
        <taxon>Flavobacteriia</taxon>
        <taxon>Flavobacteriales</taxon>
        <taxon>Flavobacteriaceae</taxon>
        <taxon>Flavobacterium</taxon>
    </lineage>
</organism>
<evidence type="ECO:0000313" key="2">
    <source>
        <dbReference type="Proteomes" id="UP000199354"/>
    </source>
</evidence>
<keyword evidence="2" id="KW-1185">Reference proteome</keyword>
<sequence length="428" mass="49127">MTKWMAILMLPTLLMGQKKQVFEASDLNYFWTAYDLIVATTDTIEKQELLENLYFNPGTPGLDALREVRRYTTKDYLDAIANYPKFWASLRAKTQTVETLYPAIETDIEKLRAAYPALKPATIYFAMGAFRTNGTVYLDRVLIGAECALADRFVVIDELPEWRQPFYRESEPRENLALLCTHEYLHIQQKPLVENLLSMCLYEGVAEFISCLVTGKKSTVPAIDFGKAHEKEVVDLFVKDLYVMSHNYNWIWGENRNDFKIRDLGYYIGYEIAERHYAKASDKTKAIANLIELDYSDEKAVARLVDDTKLFPEALSKLNADYESRRPTVVLVEPLMDGNKIKSGKTLLKIVFSEPLNGTNTGVDFGPLGESAFPALGVQRKWSDDHKSWTIEADLAPNRHYQILISNNFRKADQTRLKPYLIDFWTSD</sequence>
<evidence type="ECO:0000313" key="1">
    <source>
        <dbReference type="EMBL" id="SCY71559.1"/>
    </source>
</evidence>
<protein>
    <recommendedName>
        <fullName evidence="3">DUF2268 domain-containing protein</fullName>
    </recommendedName>
</protein>
<name>A0A1G5I7I5_9FLAO</name>
<dbReference type="RefSeq" id="WP_091143199.1">
    <property type="nucleotide sequence ID" value="NZ_FMVF01000009.1"/>
</dbReference>
<proteinExistence type="predicted"/>
<evidence type="ECO:0008006" key="3">
    <source>
        <dbReference type="Google" id="ProtNLM"/>
    </source>
</evidence>
<dbReference type="AlphaFoldDB" id="A0A1G5I7I5"/>
<dbReference type="OrthoDB" id="6402335at2"/>
<dbReference type="Proteomes" id="UP000199354">
    <property type="component" value="Unassembled WGS sequence"/>
</dbReference>
<dbReference type="EMBL" id="FMVF01000009">
    <property type="protein sequence ID" value="SCY71559.1"/>
    <property type="molecule type" value="Genomic_DNA"/>
</dbReference>
<dbReference type="STRING" id="490189.SAMN02927903_02127"/>
<gene>
    <name evidence="1" type="ORF">SAMN02927903_02127</name>
</gene>
<accession>A0A1G5I7I5</accession>